<dbReference type="InterPro" id="IPR009695">
    <property type="entry name" value="Diacylglyc_glucosyltr_N"/>
</dbReference>
<evidence type="ECO:0000313" key="6">
    <source>
        <dbReference type="EMBL" id="MBD2867631.1"/>
    </source>
</evidence>
<evidence type="ECO:0000259" key="5">
    <source>
        <dbReference type="Pfam" id="PF06925"/>
    </source>
</evidence>
<dbReference type="PANTHER" id="PTHR43025:SF3">
    <property type="entry name" value="MONOGALACTOSYLDIACYLGLYCEROL SYNTHASE 1, CHLOROPLASTIC"/>
    <property type="match status" value="1"/>
</dbReference>
<keyword evidence="7" id="KW-1185">Reference proteome</keyword>
<organism evidence="6 7">
    <name type="scientific">Paenibacillus arenilitoris</name>
    <dbReference type="NCBI Taxonomy" id="2772299"/>
    <lineage>
        <taxon>Bacteria</taxon>
        <taxon>Bacillati</taxon>
        <taxon>Bacillota</taxon>
        <taxon>Bacilli</taxon>
        <taxon>Bacillales</taxon>
        <taxon>Paenibacillaceae</taxon>
        <taxon>Paenibacillus</taxon>
    </lineage>
</organism>
<feature type="domain" description="Glycosyl transferase family 1" evidence="4">
    <location>
        <begin position="224"/>
        <end position="340"/>
    </location>
</feature>
<comment type="similarity">
    <text evidence="1">Belongs to the glycosyltransferase 28 family.</text>
</comment>
<evidence type="ECO:0000259" key="4">
    <source>
        <dbReference type="Pfam" id="PF00534"/>
    </source>
</evidence>
<feature type="domain" description="Diacylglycerol glucosyltransferase N-terminal" evidence="5">
    <location>
        <begin position="18"/>
        <end position="183"/>
    </location>
</feature>
<dbReference type="GO" id="GO:0009247">
    <property type="term" value="P:glycolipid biosynthetic process"/>
    <property type="evidence" value="ECO:0007669"/>
    <property type="project" value="InterPro"/>
</dbReference>
<name>A0A927H3R8_9BACL</name>
<comment type="caution">
    <text evidence="6">The sequence shown here is derived from an EMBL/GenBank/DDBJ whole genome shotgun (WGS) entry which is preliminary data.</text>
</comment>
<dbReference type="Pfam" id="PF06925">
    <property type="entry name" value="MGDG_synth"/>
    <property type="match status" value="1"/>
</dbReference>
<accession>A0A927H3R8</accession>
<dbReference type="InterPro" id="IPR050519">
    <property type="entry name" value="Glycosyltransf_28_UgtP"/>
</dbReference>
<dbReference type="EMBL" id="JACXIY010000003">
    <property type="protein sequence ID" value="MBD2867631.1"/>
    <property type="molecule type" value="Genomic_DNA"/>
</dbReference>
<dbReference type="Gene3D" id="3.40.50.2000">
    <property type="entry name" value="Glycogen Phosphorylase B"/>
    <property type="match status" value="1"/>
</dbReference>
<sequence>MHRYRKLVILTASYGDGHLQVSRTLKDMFARLGYPSVKIIDLFQEAHPFLNAVARFAYLRSPAFSALGFDYYGWSYYFTRNLNQAGALAKGINRLGVRRLIDVVREEDPAALVLTFPFGGIAEKLREQMIAIPIFTVITDFGLHNRWLHTDPERFYVATDELKQRLIERGVRPERIAISGIPVREDFAEAAPACRTAPRSILVLAGAHGLLPEMGPMIMKLLQIPEARVTIVCGKNDKLKRVLEEAFGRERRVRLLGYVHELHRLMRKAACVVTKAGGIRLSEAICLGAPILIYRPFPGQERENALYLEEKGAAFVSHRIEELKEQAERLLDDPSARKQTLESLRSLDYGQAAHTIAADILRTIRARAPIGGQIAYEA</sequence>
<reference evidence="6" key="1">
    <citation type="submission" date="2020-09" db="EMBL/GenBank/DDBJ databases">
        <title>A novel bacterium of genus Paenibacillus, isolated from South China Sea.</title>
        <authorList>
            <person name="Huang H."/>
            <person name="Mo K."/>
            <person name="Hu Y."/>
        </authorList>
    </citation>
    <scope>NUCLEOTIDE SEQUENCE</scope>
    <source>
        <strain evidence="6">IB182493</strain>
    </source>
</reference>
<evidence type="ECO:0000313" key="7">
    <source>
        <dbReference type="Proteomes" id="UP000632125"/>
    </source>
</evidence>
<dbReference type="AlphaFoldDB" id="A0A927H3R8"/>
<evidence type="ECO:0000256" key="2">
    <source>
        <dbReference type="ARBA" id="ARBA00022676"/>
    </source>
</evidence>
<proteinExistence type="inferred from homology"/>
<dbReference type="SUPFAM" id="SSF53756">
    <property type="entry name" value="UDP-Glycosyltransferase/glycogen phosphorylase"/>
    <property type="match status" value="1"/>
</dbReference>
<keyword evidence="2" id="KW-0328">Glycosyltransferase</keyword>
<dbReference type="GO" id="GO:0016758">
    <property type="term" value="F:hexosyltransferase activity"/>
    <property type="evidence" value="ECO:0007669"/>
    <property type="project" value="InterPro"/>
</dbReference>
<protein>
    <submittedName>
        <fullName evidence="6">UDP-N-acetylglucosamine 2-epimerase</fullName>
    </submittedName>
</protein>
<dbReference type="Pfam" id="PF00534">
    <property type="entry name" value="Glycos_transf_1"/>
    <property type="match status" value="1"/>
</dbReference>
<dbReference type="RefSeq" id="WP_190858341.1">
    <property type="nucleotide sequence ID" value="NZ_JACXIY010000003.1"/>
</dbReference>
<keyword evidence="3" id="KW-0808">Transferase</keyword>
<dbReference type="PANTHER" id="PTHR43025">
    <property type="entry name" value="MONOGALACTOSYLDIACYLGLYCEROL SYNTHASE"/>
    <property type="match status" value="1"/>
</dbReference>
<dbReference type="InterPro" id="IPR001296">
    <property type="entry name" value="Glyco_trans_1"/>
</dbReference>
<dbReference type="GO" id="GO:0016020">
    <property type="term" value="C:membrane"/>
    <property type="evidence" value="ECO:0007669"/>
    <property type="project" value="GOC"/>
</dbReference>
<gene>
    <name evidence="6" type="ORF">IDH41_03510</name>
</gene>
<dbReference type="Proteomes" id="UP000632125">
    <property type="component" value="Unassembled WGS sequence"/>
</dbReference>
<evidence type="ECO:0000256" key="1">
    <source>
        <dbReference type="ARBA" id="ARBA00006962"/>
    </source>
</evidence>
<evidence type="ECO:0000256" key="3">
    <source>
        <dbReference type="ARBA" id="ARBA00022679"/>
    </source>
</evidence>